<sequence length="103" mass="12321">MDITEFHERSDQLFQDIEQQLDEYAEQYDTDIDYESHGNVIAITFENQSKIIINTQEPLLQIWMATRRQGYHFDFKDGDWLCSRSGVPFRQLFDESIKDQISH</sequence>
<dbReference type="PANTHER" id="PTHR16821:SF2">
    <property type="entry name" value="FRATAXIN, MITOCHONDRIAL"/>
    <property type="match status" value="1"/>
</dbReference>
<dbReference type="InterPro" id="IPR020895">
    <property type="entry name" value="Frataxin_CS"/>
</dbReference>
<comment type="caution">
    <text evidence="5">The sequence shown here is derived from an EMBL/GenBank/DDBJ whole genome shotgun (WGS) entry which is preliminary data.</text>
</comment>
<dbReference type="SMART" id="SM01219">
    <property type="entry name" value="Frataxin_Cyay"/>
    <property type="match status" value="1"/>
</dbReference>
<dbReference type="PANTHER" id="PTHR16821">
    <property type="entry name" value="FRATAXIN"/>
    <property type="match status" value="1"/>
</dbReference>
<dbReference type="PROSITE" id="PS50810">
    <property type="entry name" value="FRATAXIN_2"/>
    <property type="match status" value="1"/>
</dbReference>
<accession>A0ABP9N436</accession>
<dbReference type="Proteomes" id="UP001500171">
    <property type="component" value="Unassembled WGS sequence"/>
</dbReference>
<evidence type="ECO:0000313" key="6">
    <source>
        <dbReference type="Proteomes" id="UP001500171"/>
    </source>
</evidence>
<keyword evidence="6" id="KW-1185">Reference proteome</keyword>
<evidence type="ECO:0000256" key="4">
    <source>
        <dbReference type="HAMAP-Rule" id="MF_00142"/>
    </source>
</evidence>
<dbReference type="Gene3D" id="3.30.920.10">
    <property type="entry name" value="Frataxin/CyaY"/>
    <property type="match status" value="1"/>
</dbReference>
<dbReference type="PROSITE" id="PS01344">
    <property type="entry name" value="FRATAXIN_1"/>
    <property type="match status" value="1"/>
</dbReference>
<dbReference type="HAMAP" id="MF_00142">
    <property type="entry name" value="CyaY"/>
    <property type="match status" value="1"/>
</dbReference>
<organism evidence="5 6">
    <name type="scientific">Orbus sasakiae</name>
    <dbReference type="NCBI Taxonomy" id="1078475"/>
    <lineage>
        <taxon>Bacteria</taxon>
        <taxon>Pseudomonadati</taxon>
        <taxon>Pseudomonadota</taxon>
        <taxon>Gammaproteobacteria</taxon>
        <taxon>Orbales</taxon>
        <taxon>Orbaceae</taxon>
        <taxon>Orbus</taxon>
    </lineage>
</organism>
<dbReference type="InterPro" id="IPR002908">
    <property type="entry name" value="Frataxin/CyaY"/>
</dbReference>
<name>A0ABP9N436_9GAMM</name>
<evidence type="ECO:0000256" key="2">
    <source>
        <dbReference type="ARBA" id="ARBA00022723"/>
    </source>
</evidence>
<keyword evidence="2 4" id="KW-0479">Metal-binding</keyword>
<dbReference type="RefSeq" id="WP_345489956.1">
    <property type="nucleotide sequence ID" value="NZ_BAABHY010000001.1"/>
</dbReference>
<comment type="similarity">
    <text evidence="1 4">Belongs to the frataxin family.</text>
</comment>
<dbReference type="NCBIfam" id="TIGR03421">
    <property type="entry name" value="FeS_CyaY"/>
    <property type="match status" value="1"/>
</dbReference>
<protein>
    <recommendedName>
        <fullName evidence="4">Iron-sulfur cluster assembly protein CyaY</fullName>
    </recommendedName>
</protein>
<dbReference type="InterPro" id="IPR036524">
    <property type="entry name" value="Frataxin/CyaY_sf"/>
</dbReference>
<proteinExistence type="inferred from homology"/>
<comment type="function">
    <text evidence="4">Involved in iron-sulfur (Fe-S) cluster assembly. May act as a regulator of Fe-S biogenesis.</text>
</comment>
<keyword evidence="3 4" id="KW-0408">Iron</keyword>
<dbReference type="Pfam" id="PF01491">
    <property type="entry name" value="Frataxin_Cyay"/>
    <property type="match status" value="1"/>
</dbReference>
<gene>
    <name evidence="4 5" type="primary">cyaY</name>
    <name evidence="5" type="ORF">GCM10023211_12490</name>
</gene>
<dbReference type="SUPFAM" id="SSF55387">
    <property type="entry name" value="Frataxin/Nqo15-like"/>
    <property type="match status" value="1"/>
</dbReference>
<evidence type="ECO:0000313" key="5">
    <source>
        <dbReference type="EMBL" id="GAA5109320.1"/>
    </source>
</evidence>
<reference evidence="6" key="1">
    <citation type="journal article" date="2019" name="Int. J. Syst. Evol. Microbiol.">
        <title>The Global Catalogue of Microorganisms (GCM) 10K type strain sequencing project: providing services to taxonomists for standard genome sequencing and annotation.</title>
        <authorList>
            <consortium name="The Broad Institute Genomics Platform"/>
            <consortium name="The Broad Institute Genome Sequencing Center for Infectious Disease"/>
            <person name="Wu L."/>
            <person name="Ma J."/>
        </authorList>
    </citation>
    <scope>NUCLEOTIDE SEQUENCE [LARGE SCALE GENOMIC DNA]</scope>
    <source>
        <strain evidence="6">JCM 18050</strain>
    </source>
</reference>
<evidence type="ECO:0000256" key="1">
    <source>
        <dbReference type="ARBA" id="ARBA00008183"/>
    </source>
</evidence>
<evidence type="ECO:0000256" key="3">
    <source>
        <dbReference type="ARBA" id="ARBA00023004"/>
    </source>
</evidence>
<dbReference type="EMBL" id="BAABHY010000001">
    <property type="protein sequence ID" value="GAA5109320.1"/>
    <property type="molecule type" value="Genomic_DNA"/>
</dbReference>
<dbReference type="InterPro" id="IPR047584">
    <property type="entry name" value="CyaY"/>
</dbReference>